<keyword evidence="1" id="KW-1133">Transmembrane helix</keyword>
<dbReference type="OrthoDB" id="9806984at2"/>
<organism evidence="3 4">
    <name type="scientific">Desulfovibrio legallii</name>
    <dbReference type="NCBI Taxonomy" id="571438"/>
    <lineage>
        <taxon>Bacteria</taxon>
        <taxon>Pseudomonadati</taxon>
        <taxon>Thermodesulfobacteriota</taxon>
        <taxon>Desulfovibrionia</taxon>
        <taxon>Desulfovibrionales</taxon>
        <taxon>Desulfovibrionaceae</taxon>
        <taxon>Desulfovibrio</taxon>
    </lineage>
</organism>
<name>A0A1G7LEN4_9BACT</name>
<keyword evidence="1" id="KW-0812">Transmembrane</keyword>
<evidence type="ECO:0000256" key="1">
    <source>
        <dbReference type="SAM" id="Phobius"/>
    </source>
</evidence>
<keyword evidence="1" id="KW-0472">Membrane</keyword>
<feature type="transmembrane region" description="Helical" evidence="1">
    <location>
        <begin position="9"/>
        <end position="28"/>
    </location>
</feature>
<gene>
    <name evidence="3" type="ORF">SAMN05192586_10646</name>
</gene>
<dbReference type="EMBL" id="FNBX01000006">
    <property type="protein sequence ID" value="SDF47913.1"/>
    <property type="molecule type" value="Genomic_DNA"/>
</dbReference>
<dbReference type="InterPro" id="IPR003399">
    <property type="entry name" value="Mce/MlaD"/>
</dbReference>
<evidence type="ECO:0000313" key="4">
    <source>
        <dbReference type="Proteomes" id="UP000199355"/>
    </source>
</evidence>
<evidence type="ECO:0000259" key="2">
    <source>
        <dbReference type="Pfam" id="PF02470"/>
    </source>
</evidence>
<reference evidence="4" key="1">
    <citation type="submission" date="2016-10" db="EMBL/GenBank/DDBJ databases">
        <authorList>
            <person name="Varghese N."/>
            <person name="Submissions S."/>
        </authorList>
    </citation>
    <scope>NUCLEOTIDE SEQUENCE [LARGE SCALE GENOMIC DNA]</scope>
    <source>
        <strain evidence="4">KHC7</strain>
    </source>
</reference>
<protein>
    <submittedName>
        <fullName evidence="3">Paraquat-inducible protein B</fullName>
    </submittedName>
</protein>
<sequence>MSKPVSKTAVGAFVLCALALFVLSVLWLGGSRLFSNDMEYVLYFDGSVSGLSTGAPVVFRGVPMGSVTRINLVANARDSNVTIPVYIRIDERSFVLAKNAGAPADGFHEEIIRRMVQRGMRARLQLQSLITGQYRIELDFYPGSPANFRSSTPEMEIPTIPSPMDTLQSTIQRLPLEQMTASLDTILQNLARALDQNRLERGLTAFADTFEELRDLLRKSPMRAHAEQILQSMDTASGAMERELPATLLSFRQAMENMAVAAQQLRAATASAQGVLGRDSPAMADLRRMLKEGSDAARALRALAEMLERNPEALLKGRQGRH</sequence>
<keyword evidence="4" id="KW-1185">Reference proteome</keyword>
<dbReference type="AlphaFoldDB" id="A0A1G7LEN4"/>
<accession>A0A1G7LEN4</accession>
<dbReference type="Proteomes" id="UP000199355">
    <property type="component" value="Unassembled WGS sequence"/>
</dbReference>
<dbReference type="RefSeq" id="WP_092153294.1">
    <property type="nucleotide sequence ID" value="NZ_FNBX01000006.1"/>
</dbReference>
<evidence type="ECO:0000313" key="3">
    <source>
        <dbReference type="EMBL" id="SDF47913.1"/>
    </source>
</evidence>
<dbReference type="PANTHER" id="PTHR36698:SF3">
    <property type="entry name" value="ABC-TYPE TRANSPORT AUXILIARY LIPOPROTEIN COMPONENT DOMAIN-CONTAINING PROTEIN"/>
    <property type="match status" value="1"/>
</dbReference>
<dbReference type="STRING" id="571438.SAMN05192586_10646"/>
<feature type="domain" description="Mce/MlaD" evidence="2">
    <location>
        <begin position="39"/>
        <end position="139"/>
    </location>
</feature>
<dbReference type="Pfam" id="PF02470">
    <property type="entry name" value="MlaD"/>
    <property type="match status" value="1"/>
</dbReference>
<dbReference type="PANTHER" id="PTHR36698">
    <property type="entry name" value="BLL5892 PROTEIN"/>
    <property type="match status" value="1"/>
</dbReference>
<proteinExistence type="predicted"/>